<dbReference type="PROSITE" id="PS50297">
    <property type="entry name" value="ANK_REP_REGION"/>
    <property type="match status" value="3"/>
</dbReference>
<dbReference type="EMBL" id="JH659015">
    <property type="protein sequence ID" value="EXL66710.1"/>
    <property type="molecule type" value="Genomic_DNA"/>
</dbReference>
<dbReference type="Pfam" id="PF12796">
    <property type="entry name" value="Ank_2"/>
    <property type="match status" value="1"/>
</dbReference>
<evidence type="ECO:0000256" key="2">
    <source>
        <dbReference type="PROSITE-ProRule" id="PRU00023"/>
    </source>
</evidence>
<dbReference type="InterPro" id="IPR002110">
    <property type="entry name" value="Ankyrin_rpt"/>
</dbReference>
<protein>
    <recommendedName>
        <fullName evidence="3">Nephrocystin 3-like N-terminal domain-containing protein</fullName>
    </recommendedName>
</protein>
<evidence type="ECO:0000259" key="3">
    <source>
        <dbReference type="Pfam" id="PF24883"/>
    </source>
</evidence>
<sequence length="658" mass="74624">MPGLPTCPTLFLIRICGASFYSFTLHNLWESQSYRSCQVIISAHEEYVFTSDLESRKDPYLALRSWISQIVSRHETAFELVRRRRELNLEPAATRATRADVITVFTQLLHAIPGCAFVADGLDECTYLDNSSTSVKKFLHDVTNAVVGTNARVLFVSRAEPKIQHALIEDAPESFAEYKIMPEDVRSDTAAFSRDIVNRKLSNETDDFRSTISETMADRCQGQFLWLKIQEDSLRAGITKKELQQAIEDTPTGLDDLYDHYWTRITQLKEWEKKRAFALLRWTAFALRSLTVCEIAEAVLIVEFENLPWDDFPAVDNAYVNTMIIDLCGPLLEVRNDPSNPSAGQRAVHLPHFTVKQYLIYRLPMPGWILHNDRLQTSHEKSQNTVLAKTCLQYVSLYQVWDSALHDSPHPLGVSFRRYAATSWHQHVRSGLRNDAVILRLCMGFLSRDYPTWDSWRTLIDSEDPKLRGKDAETVPPGPLYYAVEMGLKDVAISLITEQNVNETSSLGRSPLGIACTKGFIEVVKLMVQNRANITAADNEGWTPVIAASSNGHVQVVKLLLENNIDITAADNEGWTPVYVASFNGHVEVVKLLLLLLLLLFNAGGNRYSQPPEGHRACRRLSRSRETLYIWNYRIKNILQIKPNGYWCLLRCSRGSAG</sequence>
<reference evidence="4" key="2">
    <citation type="submission" date="2012-05" db="EMBL/GenBank/DDBJ databases">
        <title>The Genome Annotation of Fusarium oxysporum PHW808.</title>
        <authorList>
            <consortium name="The Broad Institute Genomics Platform"/>
            <person name="Ma L.-J."/>
            <person name="Corby-Kistler H."/>
            <person name="Broz K."/>
            <person name="Gale L.R."/>
            <person name="Jonkers W."/>
            <person name="O'Donnell K."/>
            <person name="Ploetz R."/>
            <person name="Steinberg C."/>
            <person name="Schwartz D.C."/>
            <person name="VanEtten H."/>
            <person name="Zhou S."/>
            <person name="Young S.K."/>
            <person name="Zeng Q."/>
            <person name="Gargeya S."/>
            <person name="Fitzgerald M."/>
            <person name="Abouelleil A."/>
            <person name="Alvarado L."/>
            <person name="Chapman S.B."/>
            <person name="Gainer-Dewar J."/>
            <person name="Goldberg J."/>
            <person name="Griggs A."/>
            <person name="Gujja S."/>
            <person name="Hansen M."/>
            <person name="Howarth C."/>
            <person name="Imamovic A."/>
            <person name="Ireland A."/>
            <person name="Larimer J."/>
            <person name="McCowan C."/>
            <person name="Murphy C."/>
            <person name="Pearson M."/>
            <person name="Poon T.W."/>
            <person name="Priest M."/>
            <person name="Roberts A."/>
            <person name="Saif S."/>
            <person name="Shea T."/>
            <person name="Sykes S."/>
            <person name="Wortman J."/>
            <person name="Nusbaum C."/>
            <person name="Birren B."/>
        </authorList>
    </citation>
    <scope>NUCLEOTIDE SEQUENCE</scope>
    <source>
        <strain evidence="4">54008</strain>
    </source>
</reference>
<evidence type="ECO:0000313" key="4">
    <source>
        <dbReference type="EMBL" id="EXL66710.1"/>
    </source>
</evidence>
<dbReference type="AlphaFoldDB" id="X0H3X1"/>
<feature type="domain" description="Nephrocystin 3-like N-terminal" evidence="3">
    <location>
        <begin position="46"/>
        <end position="158"/>
    </location>
</feature>
<dbReference type="InterPro" id="IPR036770">
    <property type="entry name" value="Ankyrin_rpt-contain_sf"/>
</dbReference>
<dbReference type="PANTHER" id="PTHR10039">
    <property type="entry name" value="AMELOGENIN"/>
    <property type="match status" value="1"/>
</dbReference>
<feature type="repeat" description="ANK" evidence="2">
    <location>
        <begin position="507"/>
        <end position="539"/>
    </location>
</feature>
<dbReference type="Pfam" id="PF00023">
    <property type="entry name" value="Ank"/>
    <property type="match status" value="1"/>
</dbReference>
<gene>
    <name evidence="4" type="ORF">FOPG_17136</name>
</gene>
<dbReference type="InterPro" id="IPR056884">
    <property type="entry name" value="NPHP3-like_N"/>
</dbReference>
<keyword evidence="2" id="KW-0040">ANK repeat</keyword>
<evidence type="ECO:0000256" key="1">
    <source>
        <dbReference type="ARBA" id="ARBA00022737"/>
    </source>
</evidence>
<dbReference type="HOGENOM" id="CLU_416801_0_0_1"/>
<reference evidence="4" key="1">
    <citation type="submission" date="2011-11" db="EMBL/GenBank/DDBJ databases">
        <title>The Genome Sequence of Fusarium oxysporum PHW808.</title>
        <authorList>
            <consortium name="The Broad Institute Genome Sequencing Platform"/>
            <person name="Ma L.-J."/>
            <person name="Gale L.R."/>
            <person name="Schwartz D.C."/>
            <person name="Zhou S."/>
            <person name="Corby-Kistler H."/>
            <person name="Young S.K."/>
            <person name="Zeng Q."/>
            <person name="Gargeya S."/>
            <person name="Fitzgerald M."/>
            <person name="Haas B."/>
            <person name="Abouelleil A."/>
            <person name="Alvarado L."/>
            <person name="Arachchi H.M."/>
            <person name="Berlin A."/>
            <person name="Brown A."/>
            <person name="Chapman S.B."/>
            <person name="Chen Z."/>
            <person name="Dunbar C."/>
            <person name="Freedman E."/>
            <person name="Gearin G."/>
            <person name="Goldberg J."/>
            <person name="Griggs A."/>
            <person name="Gujja S."/>
            <person name="Heiman D."/>
            <person name="Howarth C."/>
            <person name="Larson L."/>
            <person name="Lui A."/>
            <person name="MacDonald P.J.P."/>
            <person name="Montmayeur A."/>
            <person name="Murphy C."/>
            <person name="Neiman D."/>
            <person name="Pearson M."/>
            <person name="Priest M."/>
            <person name="Roberts A."/>
            <person name="Saif S."/>
            <person name="Shea T."/>
            <person name="Shenoy N."/>
            <person name="Sisk P."/>
            <person name="Stolte C."/>
            <person name="Sykes S."/>
            <person name="Wortman J."/>
            <person name="Nusbaum C."/>
            <person name="Birren B."/>
        </authorList>
    </citation>
    <scope>NUCLEOTIDE SEQUENCE [LARGE SCALE GENOMIC DNA]</scope>
    <source>
        <strain evidence="4">54008</strain>
    </source>
</reference>
<dbReference type="Proteomes" id="UP000030676">
    <property type="component" value="Unassembled WGS sequence"/>
</dbReference>
<dbReference type="SUPFAM" id="SSF48403">
    <property type="entry name" value="Ankyrin repeat"/>
    <property type="match status" value="1"/>
</dbReference>
<dbReference type="Pfam" id="PF24883">
    <property type="entry name" value="NPHP3_N"/>
    <property type="match status" value="1"/>
</dbReference>
<feature type="repeat" description="ANK" evidence="2">
    <location>
        <begin position="540"/>
        <end position="572"/>
    </location>
</feature>
<accession>X0H3X1</accession>
<keyword evidence="1" id="KW-0677">Repeat</keyword>
<proteinExistence type="predicted"/>
<feature type="repeat" description="ANK" evidence="2">
    <location>
        <begin position="573"/>
        <end position="594"/>
    </location>
</feature>
<dbReference type="Gene3D" id="1.25.40.20">
    <property type="entry name" value="Ankyrin repeat-containing domain"/>
    <property type="match status" value="1"/>
</dbReference>
<dbReference type="PROSITE" id="PS50088">
    <property type="entry name" value="ANK_REPEAT"/>
    <property type="match status" value="3"/>
</dbReference>
<name>X0H3X1_FUSOX</name>
<dbReference type="OrthoDB" id="539213at2759"/>
<dbReference type="SMART" id="SM00248">
    <property type="entry name" value="ANK"/>
    <property type="match status" value="3"/>
</dbReference>
<organism evidence="4">
    <name type="scientific">Fusarium oxysporum f. sp. conglutinans race 2 54008</name>
    <dbReference type="NCBI Taxonomy" id="1089457"/>
    <lineage>
        <taxon>Eukaryota</taxon>
        <taxon>Fungi</taxon>
        <taxon>Dikarya</taxon>
        <taxon>Ascomycota</taxon>
        <taxon>Pezizomycotina</taxon>
        <taxon>Sordariomycetes</taxon>
        <taxon>Hypocreomycetidae</taxon>
        <taxon>Hypocreales</taxon>
        <taxon>Nectriaceae</taxon>
        <taxon>Fusarium</taxon>
        <taxon>Fusarium oxysporum species complex</taxon>
    </lineage>
</organism>